<protein>
    <submittedName>
        <fullName evidence="1">Uncharacterized protein</fullName>
    </submittedName>
</protein>
<dbReference type="Proteomes" id="UP000234181">
    <property type="component" value="Unassembled WGS sequence"/>
</dbReference>
<sequence length="105" mass="11987">MTAIKRTDKNNKNTFANRHFDDNRNMIDLVPSTLMTALLLIEDGLTLKWANAHALFSAGLLLLNDSIRTIMGLRSCLKLWKSPRSTEIPNFLAVQGVVQRFPKWF</sequence>
<evidence type="ECO:0000313" key="2">
    <source>
        <dbReference type="EMBL" id="SON77753.1"/>
    </source>
</evidence>
<gene>
    <name evidence="2" type="ORF">XAP6984_140012</name>
    <name evidence="1" type="ORF">XAP7430_100033</name>
</gene>
<dbReference type="Proteomes" id="UP000234166">
    <property type="component" value="Unassembled WGS sequence"/>
</dbReference>
<proteinExistence type="predicted"/>
<evidence type="ECO:0000313" key="1">
    <source>
        <dbReference type="EMBL" id="SON76543.1"/>
    </source>
</evidence>
<organism evidence="1 3">
    <name type="scientific">Xanthomonas campestris pv. phaseoli</name>
    <dbReference type="NCBI Taxonomy" id="317013"/>
    <lineage>
        <taxon>Bacteria</taxon>
        <taxon>Pseudomonadati</taxon>
        <taxon>Pseudomonadota</taxon>
        <taxon>Gammaproteobacteria</taxon>
        <taxon>Lysobacterales</taxon>
        <taxon>Lysobacteraceae</taxon>
        <taxon>Xanthomonas</taxon>
    </lineage>
</organism>
<name>A0AB38DTZ6_XANCH</name>
<keyword evidence="4" id="KW-1185">Reference proteome</keyword>
<accession>A0AB38DTZ6</accession>
<evidence type="ECO:0000313" key="4">
    <source>
        <dbReference type="Proteomes" id="UP000234181"/>
    </source>
</evidence>
<dbReference type="AlphaFoldDB" id="A0AB38DTZ6"/>
<evidence type="ECO:0000313" key="3">
    <source>
        <dbReference type="Proteomes" id="UP000234166"/>
    </source>
</evidence>
<reference evidence="3 4" key="1">
    <citation type="submission" date="2017-10" db="EMBL/GenBank/DDBJ databases">
        <authorList>
            <person name="Regsiter A."/>
            <person name="William W."/>
        </authorList>
    </citation>
    <scope>NUCLEOTIDE SEQUENCE [LARGE SCALE GENOMIC DNA]</scope>
    <source>
        <strain evidence="2 4">CFBP6984</strain>
        <strain evidence="1 3">CFBP7430</strain>
    </source>
</reference>
<comment type="caution">
    <text evidence="1">The sequence shown here is derived from an EMBL/GenBank/DDBJ whole genome shotgun (WGS) entry which is preliminary data.</text>
</comment>
<dbReference type="EMBL" id="OCYS01000002">
    <property type="protein sequence ID" value="SON76543.1"/>
    <property type="molecule type" value="Genomic_DNA"/>
</dbReference>
<dbReference type="EMBL" id="OCYT01000046">
    <property type="protein sequence ID" value="SON77753.1"/>
    <property type="molecule type" value="Genomic_DNA"/>
</dbReference>